<sequence>MIYQLIILGAIAWIVQTALGYLQIKDFNTHYSELRKLGKVIVGKNKGKISSGTVVAFAIDDSGRIIKGEYMEGISVLARMKLLEGLEDLALNKINDDDLNEYSKGIKKAVKNAIKNYKLK</sequence>
<protein>
    <recommendedName>
        <fullName evidence="3">Glucitol operon activator protein (GutM)</fullName>
    </recommendedName>
</protein>
<reference evidence="1 2" key="2">
    <citation type="submission" date="2016-08" db="EMBL/GenBank/DDBJ databases">
        <title>Orenia metallireducens sp. nov. strain Z6, a Novel Metal-reducing Firmicute from the Deep Subsurface.</title>
        <authorList>
            <person name="Maxim B.I."/>
            <person name="Kenneth K."/>
            <person name="Flynn T.M."/>
            <person name="Oloughlin E.J."/>
            <person name="Locke R.A."/>
            <person name="Weber J.R."/>
            <person name="Egan S.M."/>
            <person name="Mackie R.I."/>
            <person name="Cann I.K."/>
        </authorList>
    </citation>
    <scope>NUCLEOTIDE SEQUENCE [LARGE SCALE GENOMIC DNA]</scope>
    <source>
        <strain evidence="1 2">Z6</strain>
    </source>
</reference>
<dbReference type="AlphaFoldDB" id="A0A1C0A5H9"/>
<keyword evidence="2" id="KW-1185">Reference proteome</keyword>
<dbReference type="InterPro" id="IPR009693">
    <property type="entry name" value="Glucitol_operon_activator"/>
</dbReference>
<reference evidence="2" key="1">
    <citation type="submission" date="2016-07" db="EMBL/GenBank/DDBJ databases">
        <authorList>
            <person name="Florea S."/>
            <person name="Webb J.S."/>
            <person name="Jaromczyk J."/>
            <person name="Schardl C.L."/>
        </authorList>
    </citation>
    <scope>NUCLEOTIDE SEQUENCE [LARGE SCALE GENOMIC DNA]</scope>
    <source>
        <strain evidence="2">Z6</strain>
    </source>
</reference>
<evidence type="ECO:0000313" key="2">
    <source>
        <dbReference type="Proteomes" id="UP000093514"/>
    </source>
</evidence>
<dbReference type="PIRSF" id="PIRSF011474">
    <property type="entry name" value="Glucitol_operon_activator"/>
    <property type="match status" value="1"/>
</dbReference>
<proteinExistence type="predicted"/>
<evidence type="ECO:0000313" key="1">
    <source>
        <dbReference type="EMBL" id="OCL25391.1"/>
    </source>
</evidence>
<dbReference type="Proteomes" id="UP000093514">
    <property type="component" value="Unassembled WGS sequence"/>
</dbReference>
<dbReference type="OrthoDB" id="9096700at2"/>
<dbReference type="EMBL" id="LWDV01000010">
    <property type="protein sequence ID" value="OCL25391.1"/>
    <property type="molecule type" value="Genomic_DNA"/>
</dbReference>
<evidence type="ECO:0008006" key="3">
    <source>
        <dbReference type="Google" id="ProtNLM"/>
    </source>
</evidence>
<gene>
    <name evidence="1" type="ORF">U472_13655</name>
</gene>
<comment type="caution">
    <text evidence="1">The sequence shown here is derived from an EMBL/GenBank/DDBJ whole genome shotgun (WGS) entry which is preliminary data.</text>
</comment>
<accession>A0A1C0A5H9</accession>
<name>A0A1C0A5H9_9FIRM</name>
<organism evidence="1 2">
    <name type="scientific">Orenia metallireducens</name>
    <dbReference type="NCBI Taxonomy" id="1413210"/>
    <lineage>
        <taxon>Bacteria</taxon>
        <taxon>Bacillati</taxon>
        <taxon>Bacillota</taxon>
        <taxon>Clostridia</taxon>
        <taxon>Halanaerobiales</taxon>
        <taxon>Halobacteroidaceae</taxon>
        <taxon>Orenia</taxon>
    </lineage>
</organism>
<dbReference type="Pfam" id="PF06923">
    <property type="entry name" value="GutM"/>
    <property type="match status" value="1"/>
</dbReference>